<accession>A0A241PZB7</accession>
<feature type="domain" description="Schlafen AlbA-2" evidence="1">
    <location>
        <begin position="3"/>
        <end position="109"/>
    </location>
</feature>
<reference evidence="2 3" key="1">
    <citation type="submission" date="2017-06" db="EMBL/GenBank/DDBJ databases">
        <title>Genome sequencing of Fusobacterium nucleatum subsp. polymorphum KCOM 1275 (=ChDC F310).</title>
        <authorList>
            <person name="Kook J.-K."/>
            <person name="Park S.-N."/>
            <person name="Lim Y.K."/>
            <person name="Roh H."/>
        </authorList>
    </citation>
    <scope>NUCLEOTIDE SEQUENCE [LARGE SCALE GENOMIC DNA]</scope>
    <source>
        <strain evidence="2 3">KCOM 1275</strain>
    </source>
</reference>
<dbReference type="PANTHER" id="PTHR30595">
    <property type="entry name" value="GLPR-RELATED TRANSCRIPTIONAL REPRESSOR"/>
    <property type="match status" value="1"/>
</dbReference>
<dbReference type="InterPro" id="IPR007421">
    <property type="entry name" value="Schlafen_AlbA_2_dom"/>
</dbReference>
<gene>
    <name evidence="2" type="ORF">CBG61_02340</name>
</gene>
<evidence type="ECO:0000313" key="2">
    <source>
        <dbReference type="EMBL" id="ASG27894.1"/>
    </source>
</evidence>
<sequence length="417" mass="48316">MKESRELELKSTITNTFLKTVSAFSNYNSGKIIFGIDDNGKIIGLENIEELCLDLENKINDNISPKPDFRFIKDTKKNIITLIVEEGLNKPYLYKGKAYKRNDTSTVEVDKVELNRLTLLGLNQYYEELKARKQDLEFKVLKKELEEKLLLKNFSKDVLKTLNLYDDKNGYNNAAELLADKNTFSGVDIAKFGKSIDEILDRNLFVNISIILQYQKTLEAFNRYYKYEQILGSERIEKELIPEKAFREVIANALIHRTWDVNSNIRISMYEDKIEVSSPGGLPSGISEKEYLNGQISQLRNPILANIFFRLKYVEMFGTGIRRINESYKKFAVKPNFEIFENSIKITLPITKTELFLTTDEKIIMDILEKGNILSSSEILEKVEFKKDKLNRILKNLIQKNYIDVIGNGRGTKYLKK</sequence>
<evidence type="ECO:0000313" key="3">
    <source>
        <dbReference type="Proteomes" id="UP000197638"/>
    </source>
</evidence>
<evidence type="ECO:0000259" key="1">
    <source>
        <dbReference type="Pfam" id="PF04326"/>
    </source>
</evidence>
<dbReference type="Pfam" id="PF04326">
    <property type="entry name" value="SLFN_AlbA_2"/>
    <property type="match status" value="1"/>
</dbReference>
<dbReference type="InterPro" id="IPR038461">
    <property type="entry name" value="Schlafen_AlbA_2_dom_sf"/>
</dbReference>
<dbReference type="RefSeq" id="WP_032888600.1">
    <property type="nucleotide sequence ID" value="NZ_CP022123.1"/>
</dbReference>
<dbReference type="Proteomes" id="UP000197638">
    <property type="component" value="Chromosome"/>
</dbReference>
<dbReference type="InterPro" id="IPR036390">
    <property type="entry name" value="WH_DNA-bd_sf"/>
</dbReference>
<protein>
    <submittedName>
        <fullName evidence="2">AAA family ATPase</fullName>
    </submittedName>
</protein>
<dbReference type="EMBL" id="CP022123">
    <property type="protein sequence ID" value="ASG27894.1"/>
    <property type="molecule type" value="Genomic_DNA"/>
</dbReference>
<proteinExistence type="predicted"/>
<dbReference type="Pfam" id="PF13749">
    <property type="entry name" value="HATPase_c_4"/>
    <property type="match status" value="1"/>
</dbReference>
<name>A0A241PZB7_FUSNP</name>
<dbReference type="PANTHER" id="PTHR30595:SF6">
    <property type="entry name" value="SCHLAFEN ALBA-2 DOMAIN-CONTAINING PROTEIN"/>
    <property type="match status" value="1"/>
</dbReference>
<dbReference type="SUPFAM" id="SSF46785">
    <property type="entry name" value="Winged helix' DNA-binding domain"/>
    <property type="match status" value="1"/>
</dbReference>
<dbReference type="AlphaFoldDB" id="A0A241PZB7"/>
<dbReference type="Gene3D" id="3.30.565.60">
    <property type="match status" value="1"/>
</dbReference>
<dbReference type="InterPro" id="IPR038475">
    <property type="entry name" value="RecG_C_sf"/>
</dbReference>
<organism evidence="2 3">
    <name type="scientific">Fusobacterium nucleatum subsp. polymorphum</name>
    <name type="common">Fusobacterium polymorphum</name>
    <dbReference type="NCBI Taxonomy" id="76857"/>
    <lineage>
        <taxon>Bacteria</taxon>
        <taxon>Fusobacteriati</taxon>
        <taxon>Fusobacteriota</taxon>
        <taxon>Fusobacteriia</taxon>
        <taxon>Fusobacteriales</taxon>
        <taxon>Fusobacteriaceae</taxon>
        <taxon>Fusobacterium</taxon>
    </lineage>
</organism>
<dbReference type="Gene3D" id="3.30.950.30">
    <property type="entry name" value="Schlafen, AAA domain"/>
    <property type="match status" value="1"/>
</dbReference>